<gene>
    <name evidence="7" type="ordered locus">Ctha_1363</name>
</gene>
<dbReference type="SUPFAM" id="SSF54975">
    <property type="entry name" value="Acylphosphatase/BLUF domain-like"/>
    <property type="match status" value="1"/>
</dbReference>
<name>B3QZD3_CHLT3</name>
<keyword evidence="4" id="KW-0378">Hydrolase</keyword>
<protein>
    <recommendedName>
        <fullName evidence="2 4">acylphosphatase</fullName>
        <ecNumber evidence="2 4">3.6.1.7</ecNumber>
    </recommendedName>
</protein>
<dbReference type="Proteomes" id="UP000001208">
    <property type="component" value="Chromosome"/>
</dbReference>
<dbReference type="GO" id="GO:0003998">
    <property type="term" value="F:acylphosphatase activity"/>
    <property type="evidence" value="ECO:0007669"/>
    <property type="project" value="UniProtKB-EC"/>
</dbReference>
<dbReference type="OrthoDB" id="9808093at2"/>
<dbReference type="KEGG" id="cts:Ctha_1363"/>
<dbReference type="Pfam" id="PF00708">
    <property type="entry name" value="Acylphosphatase"/>
    <property type="match status" value="1"/>
</dbReference>
<dbReference type="InterPro" id="IPR017968">
    <property type="entry name" value="Acylphosphatase_CS"/>
</dbReference>
<sequence>MQQRFHVIAEGLVQGVGYRWFIAQAAKRFGLKGFVRNLSDGTVEMDIQGEADRFDAFFAEAKKGPFGAQVLKIRRLQKPATNEFTGFEIRRS</sequence>
<feature type="active site" evidence="4">
    <location>
        <position position="19"/>
    </location>
</feature>
<dbReference type="EMBL" id="CP001100">
    <property type="protein sequence ID" value="ACF13826.1"/>
    <property type="molecule type" value="Genomic_DNA"/>
</dbReference>
<accession>B3QZD3</accession>
<dbReference type="PANTHER" id="PTHR47268">
    <property type="entry name" value="ACYLPHOSPHATASE"/>
    <property type="match status" value="1"/>
</dbReference>
<comment type="catalytic activity">
    <reaction evidence="3 4">
        <text>an acyl phosphate + H2O = a carboxylate + phosphate + H(+)</text>
        <dbReference type="Rhea" id="RHEA:14965"/>
        <dbReference type="ChEBI" id="CHEBI:15377"/>
        <dbReference type="ChEBI" id="CHEBI:15378"/>
        <dbReference type="ChEBI" id="CHEBI:29067"/>
        <dbReference type="ChEBI" id="CHEBI:43474"/>
        <dbReference type="ChEBI" id="CHEBI:59918"/>
        <dbReference type="EC" id="3.6.1.7"/>
    </reaction>
</comment>
<evidence type="ECO:0000256" key="2">
    <source>
        <dbReference type="ARBA" id="ARBA00012150"/>
    </source>
</evidence>
<comment type="similarity">
    <text evidence="1 5">Belongs to the acylphosphatase family.</text>
</comment>
<dbReference type="PROSITE" id="PS51160">
    <property type="entry name" value="ACYLPHOSPHATASE_3"/>
    <property type="match status" value="1"/>
</dbReference>
<evidence type="ECO:0000256" key="5">
    <source>
        <dbReference type="RuleBase" id="RU004168"/>
    </source>
</evidence>
<dbReference type="InterPro" id="IPR020456">
    <property type="entry name" value="Acylphosphatase"/>
</dbReference>
<dbReference type="PROSITE" id="PS00151">
    <property type="entry name" value="ACYLPHOSPHATASE_2"/>
    <property type="match status" value="1"/>
</dbReference>
<proteinExistence type="inferred from homology"/>
<evidence type="ECO:0000256" key="1">
    <source>
        <dbReference type="ARBA" id="ARBA00005614"/>
    </source>
</evidence>
<dbReference type="Gene3D" id="3.30.70.100">
    <property type="match status" value="1"/>
</dbReference>
<dbReference type="InterPro" id="IPR036046">
    <property type="entry name" value="Acylphosphatase-like_dom_sf"/>
</dbReference>
<dbReference type="RefSeq" id="WP_012499910.1">
    <property type="nucleotide sequence ID" value="NC_011026.1"/>
</dbReference>
<dbReference type="STRING" id="517418.Ctha_1363"/>
<feature type="active site" evidence="4">
    <location>
        <position position="37"/>
    </location>
</feature>
<evidence type="ECO:0000256" key="3">
    <source>
        <dbReference type="ARBA" id="ARBA00047645"/>
    </source>
</evidence>
<dbReference type="PANTHER" id="PTHR47268:SF4">
    <property type="entry name" value="ACYLPHOSPHATASE"/>
    <property type="match status" value="1"/>
</dbReference>
<dbReference type="InterPro" id="IPR001792">
    <property type="entry name" value="Acylphosphatase-like_dom"/>
</dbReference>
<organism evidence="7 8">
    <name type="scientific">Chloroherpeton thalassium (strain ATCC 35110 / GB-78)</name>
    <dbReference type="NCBI Taxonomy" id="517418"/>
    <lineage>
        <taxon>Bacteria</taxon>
        <taxon>Pseudomonadati</taxon>
        <taxon>Chlorobiota</taxon>
        <taxon>Chlorobiia</taxon>
        <taxon>Chlorobiales</taxon>
        <taxon>Chloroherpetonaceae</taxon>
        <taxon>Chloroherpeton</taxon>
    </lineage>
</organism>
<evidence type="ECO:0000256" key="4">
    <source>
        <dbReference type="PROSITE-ProRule" id="PRU00520"/>
    </source>
</evidence>
<evidence type="ECO:0000313" key="8">
    <source>
        <dbReference type="Proteomes" id="UP000001208"/>
    </source>
</evidence>
<dbReference type="eggNOG" id="COG1254">
    <property type="taxonomic scope" value="Bacteria"/>
</dbReference>
<dbReference type="AlphaFoldDB" id="B3QZD3"/>
<reference evidence="7 8" key="1">
    <citation type="submission" date="2008-06" db="EMBL/GenBank/DDBJ databases">
        <title>Complete sequence of Chloroherpeton thalassium ATCC 35110.</title>
        <authorList>
            <consortium name="US DOE Joint Genome Institute"/>
            <person name="Lucas S."/>
            <person name="Copeland A."/>
            <person name="Lapidus A."/>
            <person name="Glavina del Rio T."/>
            <person name="Dalin E."/>
            <person name="Tice H."/>
            <person name="Bruce D."/>
            <person name="Goodwin L."/>
            <person name="Pitluck S."/>
            <person name="Schmutz J."/>
            <person name="Larimer F."/>
            <person name="Land M."/>
            <person name="Hauser L."/>
            <person name="Kyrpides N."/>
            <person name="Mikhailova N."/>
            <person name="Liu Z."/>
            <person name="Li T."/>
            <person name="Zhao F."/>
            <person name="Overmann J."/>
            <person name="Bryant D.A."/>
            <person name="Richardson P."/>
        </authorList>
    </citation>
    <scope>NUCLEOTIDE SEQUENCE [LARGE SCALE GENOMIC DNA]</scope>
    <source>
        <strain evidence="8">ATCC 35110 / GB-78</strain>
    </source>
</reference>
<evidence type="ECO:0000313" key="7">
    <source>
        <dbReference type="EMBL" id="ACF13826.1"/>
    </source>
</evidence>
<evidence type="ECO:0000259" key="6">
    <source>
        <dbReference type="PROSITE" id="PS51160"/>
    </source>
</evidence>
<feature type="domain" description="Acylphosphatase-like" evidence="6">
    <location>
        <begin position="4"/>
        <end position="91"/>
    </location>
</feature>
<dbReference type="EC" id="3.6.1.7" evidence="2 4"/>
<dbReference type="HOGENOM" id="CLU_141932_1_1_10"/>
<keyword evidence="8" id="KW-1185">Reference proteome</keyword>